<feature type="domain" description="Macro" evidence="1">
    <location>
        <begin position="107"/>
        <end position="299"/>
    </location>
</feature>
<evidence type="ECO:0000313" key="3">
    <source>
        <dbReference type="Proteomes" id="UP001213771"/>
    </source>
</evidence>
<dbReference type="SUPFAM" id="SSF52949">
    <property type="entry name" value="Macro domain-like"/>
    <property type="match status" value="1"/>
</dbReference>
<dbReference type="GO" id="GO:0016787">
    <property type="term" value="F:hydrolase activity"/>
    <property type="evidence" value="ECO:0007669"/>
    <property type="project" value="UniProtKB-KW"/>
</dbReference>
<dbReference type="PANTHER" id="PTHR11106:SF27">
    <property type="entry name" value="MACRO DOMAIN-CONTAINING PROTEIN"/>
    <property type="match status" value="1"/>
</dbReference>
<dbReference type="Proteomes" id="UP001213771">
    <property type="component" value="Unassembled WGS sequence"/>
</dbReference>
<dbReference type="PROSITE" id="PS51154">
    <property type="entry name" value="MACRO"/>
    <property type="match status" value="1"/>
</dbReference>
<dbReference type="InterPro" id="IPR043472">
    <property type="entry name" value="Macro_dom-like"/>
</dbReference>
<protein>
    <submittedName>
        <fullName evidence="2">Protein-ADP-ribose hydrolase</fullName>
    </submittedName>
</protein>
<gene>
    <name evidence="2" type="ORF">PVE99_02345</name>
</gene>
<dbReference type="AlphaFoldDB" id="A0ABD4WM19"/>
<dbReference type="SMART" id="SM00506">
    <property type="entry name" value="A1pp"/>
    <property type="match status" value="1"/>
</dbReference>
<dbReference type="Gene3D" id="3.40.220.10">
    <property type="entry name" value="Leucine Aminopeptidase, subunit E, domain 1"/>
    <property type="match status" value="1"/>
</dbReference>
<dbReference type="CDD" id="cd02908">
    <property type="entry name" value="Macro_OAADPr_deacetylase"/>
    <property type="match status" value="1"/>
</dbReference>
<dbReference type="EMBL" id="JARAOX010000096">
    <property type="protein sequence ID" value="MDD9781276.1"/>
    <property type="molecule type" value="Genomic_DNA"/>
</dbReference>
<dbReference type="RefSeq" id="WP_274588503.1">
    <property type="nucleotide sequence ID" value="NZ_JARAOX010000096.1"/>
</dbReference>
<accession>A0ABD4WM19</accession>
<comment type="caution">
    <text evidence="2">The sequence shown here is derived from an EMBL/GenBank/DDBJ whole genome shotgun (WGS) entry which is preliminary data.</text>
</comment>
<dbReference type="PANTHER" id="PTHR11106">
    <property type="entry name" value="GANGLIOSIDE INDUCED DIFFERENTIATION ASSOCIATED PROTEIN 2-RELATED"/>
    <property type="match status" value="1"/>
</dbReference>
<dbReference type="Pfam" id="PF01661">
    <property type="entry name" value="Macro"/>
    <property type="match status" value="1"/>
</dbReference>
<dbReference type="NCBIfam" id="NF003163">
    <property type="entry name" value="PRK04143.1"/>
    <property type="match status" value="1"/>
</dbReference>
<name>A0ABD4WM19_PRIMG</name>
<dbReference type="InterPro" id="IPR002589">
    <property type="entry name" value="Macro_dom"/>
</dbReference>
<evidence type="ECO:0000259" key="1">
    <source>
        <dbReference type="PROSITE" id="PS51154"/>
    </source>
</evidence>
<reference evidence="2 3" key="1">
    <citation type="submission" date="2023-02" db="EMBL/GenBank/DDBJ databases">
        <authorList>
            <person name="Olszewska D."/>
        </authorList>
    </citation>
    <scope>NUCLEOTIDE SEQUENCE [LARGE SCALE GENOMIC DNA]</scope>
    <source>
        <strain evidence="2 3">FDU301</strain>
    </source>
</reference>
<keyword evidence="2" id="KW-0378">Hydrolase</keyword>
<organism evidence="2 3">
    <name type="scientific">Priestia megaterium</name>
    <name type="common">Bacillus megaterium</name>
    <dbReference type="NCBI Taxonomy" id="1404"/>
    <lineage>
        <taxon>Bacteria</taxon>
        <taxon>Bacillati</taxon>
        <taxon>Bacillota</taxon>
        <taxon>Bacilli</taxon>
        <taxon>Bacillales</taxon>
        <taxon>Bacillaceae</taxon>
        <taxon>Priestia</taxon>
    </lineage>
</organism>
<proteinExistence type="predicted"/>
<sequence>MSQLPLDKYSSLIHLKNSYIPSMHYLNRSEEIINELLDILLKESDNFTNVEVPSDYADKRNLLRGLLNAREAKPLGVEILQKLDSLLQTELKEKGVVKVEQLKTVADLVPHNSFNQSDKFILWQGDITQLNAHAIVNAANKYMLGCFQPFHACIDNAIHSAAGPQLREDCETIMSLQRELESTGEAKITRGYNLPAKFVLHTVGPIVPKGTELTIEQKKQLASCYMSCLELANEIAEIKTVAFCAISTGVFGFPKLEAAHIAINTVNEWLNNHSNHFEKIIFNVFSYEDYQTYLTIFQP</sequence>
<evidence type="ECO:0000313" key="2">
    <source>
        <dbReference type="EMBL" id="MDD9781276.1"/>
    </source>
</evidence>